<dbReference type="RefSeq" id="WP_066513483.1">
    <property type="nucleotide sequence ID" value="NZ_LNCU01000107.1"/>
</dbReference>
<dbReference type="EMBL" id="LNCU01000107">
    <property type="protein sequence ID" value="KWV48455.1"/>
    <property type="molecule type" value="Genomic_DNA"/>
</dbReference>
<reference evidence="1 2" key="1">
    <citation type="submission" date="2015-11" db="EMBL/GenBank/DDBJ databases">
        <title>Draft Genome Sequence of the Strain BR 10303 (Bradyrhizobium sp.) isolated from nodules of Centrolobium paraense.</title>
        <authorList>
            <person name="Zelli J.E."/>
            <person name="Simoes-Araujo J.L."/>
            <person name="Barauna A.C."/>
            <person name="Silva K."/>
        </authorList>
    </citation>
    <scope>NUCLEOTIDE SEQUENCE [LARGE SCALE GENOMIC DNA]</scope>
    <source>
        <strain evidence="1 2">BR 10303</strain>
    </source>
</reference>
<name>A0A120FJ26_9BRAD</name>
<organism evidence="1 2">
    <name type="scientific">Bradyrhizobium macuxiense</name>
    <dbReference type="NCBI Taxonomy" id="1755647"/>
    <lineage>
        <taxon>Bacteria</taxon>
        <taxon>Pseudomonadati</taxon>
        <taxon>Pseudomonadota</taxon>
        <taxon>Alphaproteobacteria</taxon>
        <taxon>Hyphomicrobiales</taxon>
        <taxon>Nitrobacteraceae</taxon>
        <taxon>Bradyrhizobium</taxon>
    </lineage>
</organism>
<dbReference type="Proteomes" id="UP000057737">
    <property type="component" value="Unassembled WGS sequence"/>
</dbReference>
<dbReference type="OrthoDB" id="3568381at2"/>
<gene>
    <name evidence="1" type="ORF">AS156_18435</name>
</gene>
<evidence type="ECO:0000313" key="1">
    <source>
        <dbReference type="EMBL" id="KWV48455.1"/>
    </source>
</evidence>
<dbReference type="AlphaFoldDB" id="A0A120FJ26"/>
<sequence length="469" mass="54568">MSTYKDRYKSADDGMRFQDLVYQGNFKGMDPVPDGILGDKVLRQRAKSKVLEKVSKEDVLRDQFTVAELNDLNNYLAWNIWDVLVMRATEGVSGMIPRQEYEILAFMHEFYRWPEILEMTTNEVGAQGIIDIGASARREIGTKVNCVHDWCIGAVGFGMGRCGLLALEAIQPQDYVRESNIILKFMQRVLWGKRQDGYILNSQDRYRCKIHEKDILDKLVGQVEYFEPGSEKHDSLVRFNAAAELLSFLDHYDCRLGLGDTGPYELPDGKIMIIRDLFTNEEVYDWSDVCDHENVPHCYTLCLVIDPEKMNLSEIRVNDISTTFTRPKNYIEHIVGGAVFVREKWNTPMGEVYQVKISELDKRLEGIQQATFKLYTKFSRMSRRTLITNGMYVYYIDMILPHLRLAGTYEKACKDYEFWEIDQRVSNYYYDIVKRGFAQATVPQKIFSGEGYLPFPEDVSLNRSKYYWK</sequence>
<proteinExistence type="predicted"/>
<comment type="caution">
    <text evidence="1">The sequence shown here is derived from an EMBL/GenBank/DDBJ whole genome shotgun (WGS) entry which is preliminary data.</text>
</comment>
<evidence type="ECO:0000313" key="2">
    <source>
        <dbReference type="Proteomes" id="UP000057737"/>
    </source>
</evidence>
<keyword evidence="2" id="KW-1185">Reference proteome</keyword>
<accession>A0A120FJ26</accession>
<protein>
    <submittedName>
        <fullName evidence="1">Uncharacterized protein</fullName>
    </submittedName>
</protein>